<comment type="catalytic activity">
    <reaction evidence="3">
        <text>a phosphate monoester + H2O = an alcohol + phosphate</text>
        <dbReference type="Rhea" id="RHEA:15017"/>
        <dbReference type="ChEBI" id="CHEBI:15377"/>
        <dbReference type="ChEBI" id="CHEBI:30879"/>
        <dbReference type="ChEBI" id="CHEBI:43474"/>
        <dbReference type="ChEBI" id="CHEBI:67140"/>
        <dbReference type="EC" id="3.1.3.2"/>
    </reaction>
</comment>
<reference evidence="7" key="1">
    <citation type="submission" date="2014-07" db="EMBL/GenBank/DDBJ databases">
        <authorList>
            <person name="Martin A.A"/>
            <person name="De Silva N."/>
        </authorList>
    </citation>
    <scope>NUCLEOTIDE SEQUENCE</scope>
</reference>
<dbReference type="SUPFAM" id="SSF56300">
    <property type="entry name" value="Metallo-dependent phosphatases"/>
    <property type="match status" value="1"/>
</dbReference>
<dbReference type="Gene3D" id="3.60.21.10">
    <property type="match status" value="1"/>
</dbReference>
<dbReference type="EC" id="3.1.3.2" evidence="3"/>
<dbReference type="CDD" id="cd00839">
    <property type="entry name" value="MPP_PAPs"/>
    <property type="match status" value="1"/>
</dbReference>
<feature type="chain" id="PRO_5005120815" description="Purple acid phosphatase" evidence="3">
    <location>
        <begin position="22"/>
        <end position="466"/>
    </location>
</feature>
<dbReference type="GO" id="GO:0046872">
    <property type="term" value="F:metal ion binding"/>
    <property type="evidence" value="ECO:0007669"/>
    <property type="project" value="InterPro"/>
</dbReference>
<dbReference type="PANTHER" id="PTHR45867">
    <property type="entry name" value="PURPLE ACID PHOSPHATASE"/>
    <property type="match status" value="1"/>
</dbReference>
<dbReference type="InterPro" id="IPR004843">
    <property type="entry name" value="Calcineurin-like_PHP"/>
</dbReference>
<evidence type="ECO:0000256" key="1">
    <source>
        <dbReference type="ARBA" id="ARBA00022729"/>
    </source>
</evidence>
<evidence type="ECO:0000313" key="8">
    <source>
        <dbReference type="WBParaSite" id="SVE_1654100.1"/>
    </source>
</evidence>
<evidence type="ECO:0000256" key="2">
    <source>
        <dbReference type="ARBA" id="ARBA00023180"/>
    </source>
</evidence>
<dbReference type="Gene3D" id="2.60.40.380">
    <property type="entry name" value="Purple acid phosphatase-like, N-terminal"/>
    <property type="match status" value="1"/>
</dbReference>
<dbReference type="WBParaSite" id="SVE_1654100.1">
    <property type="protein sequence ID" value="SVE_1654100.1"/>
    <property type="gene ID" value="SVE_1654100"/>
</dbReference>
<dbReference type="InterPro" id="IPR029052">
    <property type="entry name" value="Metallo-depent_PP-like"/>
</dbReference>
<dbReference type="InterPro" id="IPR041792">
    <property type="entry name" value="MPP_PAP"/>
</dbReference>
<dbReference type="SUPFAM" id="SSF49363">
    <property type="entry name" value="Purple acid phosphatase, N-terminal domain"/>
    <property type="match status" value="1"/>
</dbReference>
<dbReference type="InterPro" id="IPR025733">
    <property type="entry name" value="PAPs_C"/>
</dbReference>
<accession>A0A0K0FW23</accession>
<feature type="signal peptide" evidence="3">
    <location>
        <begin position="1"/>
        <end position="21"/>
    </location>
</feature>
<evidence type="ECO:0000259" key="4">
    <source>
        <dbReference type="Pfam" id="PF00149"/>
    </source>
</evidence>
<comment type="similarity">
    <text evidence="3">Belongs to the metallophosphoesterase superfamily. Purple acid phosphatase family.</text>
</comment>
<dbReference type="AlphaFoldDB" id="A0A0K0FW23"/>
<dbReference type="Proteomes" id="UP000035680">
    <property type="component" value="Unassembled WGS sequence"/>
</dbReference>
<dbReference type="InterPro" id="IPR008963">
    <property type="entry name" value="Purple_acid_Pase-like_N"/>
</dbReference>
<proteinExistence type="inferred from homology"/>
<keyword evidence="3" id="KW-0378">Hydrolase</keyword>
<keyword evidence="1 3" id="KW-0732">Signal</keyword>
<dbReference type="STRING" id="75913.A0A0K0FW23"/>
<dbReference type="Pfam" id="PF16656">
    <property type="entry name" value="Pur_ac_phosph_N"/>
    <property type="match status" value="1"/>
</dbReference>
<feature type="domain" description="Purple acid phosphatase N-terminal" evidence="6">
    <location>
        <begin position="29"/>
        <end position="124"/>
    </location>
</feature>
<evidence type="ECO:0000259" key="6">
    <source>
        <dbReference type="Pfam" id="PF16656"/>
    </source>
</evidence>
<keyword evidence="2" id="KW-0325">Glycoprotein</keyword>
<evidence type="ECO:0000256" key="3">
    <source>
        <dbReference type="RuleBase" id="RU361203"/>
    </source>
</evidence>
<evidence type="ECO:0000313" key="7">
    <source>
        <dbReference type="Proteomes" id="UP000035680"/>
    </source>
</evidence>
<name>A0A0K0FW23_STRVS</name>
<feature type="domain" description="Purple acid phosphatase C-terminal" evidence="5">
    <location>
        <begin position="368"/>
        <end position="432"/>
    </location>
</feature>
<keyword evidence="7" id="KW-1185">Reference proteome</keyword>
<sequence>MNFLLFCILITIFFKTSKNFAIKHSKKHEQVHISLTKSLKKIAVSWTTFYNLSKFKKVPLVIYGRKRNHLNQLKNGYTRSLREKNSTIIRYFHTVYLENLRYNTKYYYKVGDGKRWSKKFYFRTFSNSLKYNLKLCIFGDMDAKVMFTINALKKAVKEKECQIIIHIGDIAYSLQDDNGYCGDNFMRAIEKIAAYIPYMVIDGNHEFVGNSFKHYLYRFAMPFEKSRKSKYNLFYKFSVGFVNFIGISSEIYSNYHLFGSEAINKQAKWLDTTLKKISEHKKKTPWTIVYLHRPIYCFNEKMFDECIDYENTTLRVGYKSIPGLEKYFYKYGVDLVFYGHEHTYQRTYPVYNRTVYKSLKKGYFNPPAPVHVLTGAGGCRDCHKITEITPLNNSPFVAKRSVGFSYTKVHIINKRHINIKQISSIDNKIKDSFFIIKYYGYNMYKSKKNKKGIKQYIPYKSLKHYG</sequence>
<organism evidence="7 8">
    <name type="scientific">Strongyloides venezuelensis</name>
    <name type="common">Threadworm</name>
    <dbReference type="NCBI Taxonomy" id="75913"/>
    <lineage>
        <taxon>Eukaryota</taxon>
        <taxon>Metazoa</taxon>
        <taxon>Ecdysozoa</taxon>
        <taxon>Nematoda</taxon>
        <taxon>Chromadorea</taxon>
        <taxon>Rhabditida</taxon>
        <taxon>Tylenchina</taxon>
        <taxon>Panagrolaimomorpha</taxon>
        <taxon>Strongyloidoidea</taxon>
        <taxon>Strongyloididae</taxon>
        <taxon>Strongyloides</taxon>
    </lineage>
</organism>
<dbReference type="PANTHER" id="PTHR45867:SF3">
    <property type="entry name" value="ACID PHOSPHATASE TYPE 7"/>
    <property type="match status" value="1"/>
</dbReference>
<feature type="domain" description="Calcineurin-like phosphoesterase" evidence="4">
    <location>
        <begin position="148"/>
        <end position="344"/>
    </location>
</feature>
<protein>
    <recommendedName>
        <fullName evidence="3">Purple acid phosphatase</fullName>
        <ecNumber evidence="3">3.1.3.2</ecNumber>
    </recommendedName>
</protein>
<reference evidence="8" key="2">
    <citation type="submission" date="2015-08" db="UniProtKB">
        <authorList>
            <consortium name="WormBaseParasite"/>
        </authorList>
    </citation>
    <scope>IDENTIFICATION</scope>
</reference>
<dbReference type="GO" id="GO:0003993">
    <property type="term" value="F:acid phosphatase activity"/>
    <property type="evidence" value="ECO:0007669"/>
    <property type="project" value="UniProtKB-EC"/>
</dbReference>
<dbReference type="Pfam" id="PF14008">
    <property type="entry name" value="Metallophos_C"/>
    <property type="match status" value="1"/>
</dbReference>
<dbReference type="InterPro" id="IPR015914">
    <property type="entry name" value="PAPs_N"/>
</dbReference>
<dbReference type="Pfam" id="PF00149">
    <property type="entry name" value="Metallophos"/>
    <property type="match status" value="1"/>
</dbReference>
<evidence type="ECO:0000259" key="5">
    <source>
        <dbReference type="Pfam" id="PF14008"/>
    </source>
</evidence>